<feature type="transmembrane region" description="Helical" evidence="1">
    <location>
        <begin position="268"/>
        <end position="287"/>
    </location>
</feature>
<evidence type="ECO:0000313" key="3">
    <source>
        <dbReference type="EMBL" id="AYV85211.1"/>
    </source>
</evidence>
<feature type="domain" description="Bro-N" evidence="2">
    <location>
        <begin position="26"/>
        <end position="148"/>
    </location>
</feature>
<gene>
    <name evidence="3" type="ORF">Satyrvirus7_5</name>
</gene>
<accession>A0A3G5AG09</accession>
<keyword evidence="1" id="KW-0812">Transmembrane</keyword>
<protein>
    <submittedName>
        <fullName evidence="3">Antirepressor</fullName>
    </submittedName>
</protein>
<feature type="transmembrane region" description="Helical" evidence="1">
    <location>
        <begin position="215"/>
        <end position="236"/>
    </location>
</feature>
<dbReference type="Pfam" id="PF02498">
    <property type="entry name" value="Bro-N"/>
    <property type="match status" value="1"/>
</dbReference>
<keyword evidence="1" id="KW-0472">Membrane</keyword>
<keyword evidence="1" id="KW-1133">Transmembrane helix</keyword>
<name>A0A3G5AG09_9VIRU</name>
<proteinExistence type="predicted"/>
<evidence type="ECO:0000256" key="1">
    <source>
        <dbReference type="SAM" id="Phobius"/>
    </source>
</evidence>
<dbReference type="PROSITE" id="PS51750">
    <property type="entry name" value="BRO_N"/>
    <property type="match status" value="1"/>
</dbReference>
<dbReference type="EMBL" id="MK072443">
    <property type="protein sequence ID" value="AYV85211.1"/>
    <property type="molecule type" value="Genomic_DNA"/>
</dbReference>
<organism evidence="3">
    <name type="scientific">Satyrvirus sp</name>
    <dbReference type="NCBI Taxonomy" id="2487771"/>
    <lineage>
        <taxon>Viruses</taxon>
        <taxon>Varidnaviria</taxon>
        <taxon>Bamfordvirae</taxon>
        <taxon>Nucleocytoviricota</taxon>
        <taxon>Megaviricetes</taxon>
        <taxon>Imitervirales</taxon>
        <taxon>Mimiviridae</taxon>
        <taxon>Megamimivirinae</taxon>
    </lineage>
</organism>
<dbReference type="PANTHER" id="PTHR36180">
    <property type="entry name" value="DNA-BINDING PROTEIN-RELATED-RELATED"/>
    <property type="match status" value="1"/>
</dbReference>
<dbReference type="InterPro" id="IPR003497">
    <property type="entry name" value="BRO_N_domain"/>
</dbReference>
<evidence type="ECO:0000259" key="2">
    <source>
        <dbReference type="PROSITE" id="PS51750"/>
    </source>
</evidence>
<sequence length="290" mass="32308">MSTCTSNTLNTSDDKILSGETFVDFRNNLVKFNGIKIYVIDDGANIWFSAVDVAGILGFKYPTKVVVENISQENKTFFSNIQKFENQKLTDTDANKTGANKIYSNEPDTIYVDEVGLYSLIFSDQITHNKNFLEWITYKVLPVVRKHRAEQNQKKISSVVLNLGTAPITAATATANQNSVATRAIGSTYSYTPYSSPYSSNYSSSTSSLSSSYKILICVYIILIIGIIFFCCYSSANNKQRAMYSSVPNLSFNGGYSNTPTNSSSSSSWSSISIIYIFIIVFYIYLINKR</sequence>
<dbReference type="PANTHER" id="PTHR36180:SF2">
    <property type="entry name" value="BRO FAMILY PROTEIN"/>
    <property type="match status" value="1"/>
</dbReference>
<reference evidence="3" key="1">
    <citation type="submission" date="2018-10" db="EMBL/GenBank/DDBJ databases">
        <title>Hidden diversity of soil giant viruses.</title>
        <authorList>
            <person name="Schulz F."/>
            <person name="Alteio L."/>
            <person name="Goudeau D."/>
            <person name="Ryan E.M."/>
            <person name="Malmstrom R.R."/>
            <person name="Blanchard J."/>
            <person name="Woyke T."/>
        </authorList>
    </citation>
    <scope>NUCLEOTIDE SEQUENCE</scope>
    <source>
        <strain evidence="3">SAV1</strain>
    </source>
</reference>
<dbReference type="SMART" id="SM01040">
    <property type="entry name" value="Bro-N"/>
    <property type="match status" value="1"/>
</dbReference>